<evidence type="ECO:0000313" key="2">
    <source>
        <dbReference type="Proteomes" id="UP000252519"/>
    </source>
</evidence>
<dbReference type="AlphaFoldDB" id="A0A368FM51"/>
<accession>A0A368FM51</accession>
<dbReference type="EMBL" id="JOJR01001160">
    <property type="protein sequence ID" value="RCN32079.1"/>
    <property type="molecule type" value="Genomic_DNA"/>
</dbReference>
<reference evidence="1 2" key="1">
    <citation type="submission" date="2014-10" db="EMBL/GenBank/DDBJ databases">
        <title>Draft genome of the hookworm Ancylostoma caninum.</title>
        <authorList>
            <person name="Mitreva M."/>
        </authorList>
    </citation>
    <scope>NUCLEOTIDE SEQUENCE [LARGE SCALE GENOMIC DNA]</scope>
    <source>
        <strain evidence="1 2">Baltimore</strain>
    </source>
</reference>
<keyword evidence="2" id="KW-1185">Reference proteome</keyword>
<protein>
    <submittedName>
        <fullName evidence="1">Uncharacterized protein</fullName>
    </submittedName>
</protein>
<dbReference type="Proteomes" id="UP000252519">
    <property type="component" value="Unassembled WGS sequence"/>
</dbReference>
<proteinExistence type="predicted"/>
<gene>
    <name evidence="1" type="ORF">ANCCAN_22122</name>
</gene>
<sequence length="60" mass="6911">MGFDRPTVTNGKIMQQSMSFPDLATMQPFRLPRPHVRADSPIYDISSEFSTFPRNFMTTI</sequence>
<evidence type="ECO:0000313" key="1">
    <source>
        <dbReference type="EMBL" id="RCN32079.1"/>
    </source>
</evidence>
<name>A0A368FM51_ANCCA</name>
<comment type="caution">
    <text evidence="1">The sequence shown here is derived from an EMBL/GenBank/DDBJ whole genome shotgun (WGS) entry which is preliminary data.</text>
</comment>
<organism evidence="1 2">
    <name type="scientific">Ancylostoma caninum</name>
    <name type="common">Dog hookworm</name>
    <dbReference type="NCBI Taxonomy" id="29170"/>
    <lineage>
        <taxon>Eukaryota</taxon>
        <taxon>Metazoa</taxon>
        <taxon>Ecdysozoa</taxon>
        <taxon>Nematoda</taxon>
        <taxon>Chromadorea</taxon>
        <taxon>Rhabditida</taxon>
        <taxon>Rhabditina</taxon>
        <taxon>Rhabditomorpha</taxon>
        <taxon>Strongyloidea</taxon>
        <taxon>Ancylostomatidae</taxon>
        <taxon>Ancylostomatinae</taxon>
        <taxon>Ancylostoma</taxon>
    </lineage>
</organism>
<dbReference type="OrthoDB" id="5799294at2759"/>